<proteinExistence type="predicted"/>
<protein>
    <recommendedName>
        <fullName evidence="6">Glycosyltransferase family 1 protein</fullName>
    </recommendedName>
</protein>
<dbReference type="SUPFAM" id="SSF53756">
    <property type="entry name" value="UDP-Glycosyltransferase/glycogen phosphorylase"/>
    <property type="match status" value="1"/>
</dbReference>
<keyword evidence="1" id="KW-1133">Transmembrane helix</keyword>
<evidence type="ECO:0008006" key="6">
    <source>
        <dbReference type="Google" id="ProtNLM"/>
    </source>
</evidence>
<name>A0A2M6WMB3_9BACT</name>
<dbReference type="Gene3D" id="3.40.50.2000">
    <property type="entry name" value="Glycogen Phosphorylase B"/>
    <property type="match status" value="2"/>
</dbReference>
<dbReference type="InterPro" id="IPR001296">
    <property type="entry name" value="Glyco_trans_1"/>
</dbReference>
<dbReference type="AlphaFoldDB" id="A0A2M6WMB3"/>
<dbReference type="Pfam" id="PF00534">
    <property type="entry name" value="Glycos_transf_1"/>
    <property type="match status" value="1"/>
</dbReference>
<sequence length="360" mass="40889">MKTLKQNNNVLLFTLEYPPDIGGVANYYGNLVKYWGEGEVKVLVGKKLLQPHWLISLWRLRRAIKKDKIKTVLVGQILPLGTVAWLLAKFIKFDYVVFLHGMDLTFALKTPRKKKLARKILAGAKKIIAVNSYAAKLAGEIVDESKIEVVNPGVDLRFKILDFRFQNELRKKYNLDNKLILLQVGRLVERKGYDKVLAALPRVWEEIPMVVYVIIGGGKLLEDLRLKTYDLKLKNNVILITNADDSEVNSWYELCDIFIMPAREIDGDFEGFGIVYLEANAHGKPVIAGNSGGVRDAVQDGVNGLLVNPESVAEIAQAIIKLGKDESLRKKLGERGRERTRQFDWKNQANKVRKFIEFKN</sequence>
<accession>A0A2M6WMB3</accession>
<evidence type="ECO:0000259" key="3">
    <source>
        <dbReference type="Pfam" id="PF13439"/>
    </source>
</evidence>
<dbReference type="Proteomes" id="UP000229335">
    <property type="component" value="Unassembled WGS sequence"/>
</dbReference>
<feature type="domain" description="Glycosyltransferase subfamily 4-like N-terminal" evidence="3">
    <location>
        <begin position="6"/>
        <end position="157"/>
    </location>
</feature>
<dbReference type="EMBL" id="PFAS01000023">
    <property type="protein sequence ID" value="PIT93948.1"/>
    <property type="molecule type" value="Genomic_DNA"/>
</dbReference>
<evidence type="ECO:0000259" key="2">
    <source>
        <dbReference type="Pfam" id="PF00534"/>
    </source>
</evidence>
<dbReference type="CDD" id="cd03801">
    <property type="entry name" value="GT4_PimA-like"/>
    <property type="match status" value="1"/>
</dbReference>
<dbReference type="GO" id="GO:0016757">
    <property type="term" value="F:glycosyltransferase activity"/>
    <property type="evidence" value="ECO:0007669"/>
    <property type="project" value="InterPro"/>
</dbReference>
<dbReference type="InterPro" id="IPR050194">
    <property type="entry name" value="Glycosyltransferase_grp1"/>
</dbReference>
<keyword evidence="1" id="KW-0812">Transmembrane</keyword>
<gene>
    <name evidence="4" type="ORF">COU00_01560</name>
</gene>
<organism evidence="4 5">
    <name type="scientific">Candidatus Falkowbacteria bacterium CG10_big_fil_rev_8_21_14_0_10_43_11</name>
    <dbReference type="NCBI Taxonomy" id="1974568"/>
    <lineage>
        <taxon>Bacteria</taxon>
        <taxon>Candidatus Falkowiibacteriota</taxon>
    </lineage>
</organism>
<feature type="domain" description="Glycosyl transferase family 1" evidence="2">
    <location>
        <begin position="166"/>
        <end position="339"/>
    </location>
</feature>
<evidence type="ECO:0000313" key="5">
    <source>
        <dbReference type="Proteomes" id="UP000229335"/>
    </source>
</evidence>
<feature type="transmembrane region" description="Helical" evidence="1">
    <location>
        <begin position="69"/>
        <end position="87"/>
    </location>
</feature>
<reference evidence="5" key="1">
    <citation type="submission" date="2017-09" db="EMBL/GenBank/DDBJ databases">
        <title>Depth-based differentiation of microbial function through sediment-hosted aquifers and enrichment of novel symbionts in the deep terrestrial subsurface.</title>
        <authorList>
            <person name="Probst A.J."/>
            <person name="Ladd B."/>
            <person name="Jarett J.K."/>
            <person name="Geller-Mcgrath D.E."/>
            <person name="Sieber C.M.K."/>
            <person name="Emerson J.B."/>
            <person name="Anantharaman K."/>
            <person name="Thomas B.C."/>
            <person name="Malmstrom R."/>
            <person name="Stieglmeier M."/>
            <person name="Klingl A."/>
            <person name="Woyke T."/>
            <person name="Ryan C.M."/>
            <person name="Banfield J.F."/>
        </authorList>
    </citation>
    <scope>NUCLEOTIDE SEQUENCE [LARGE SCALE GENOMIC DNA]</scope>
</reference>
<dbReference type="InterPro" id="IPR028098">
    <property type="entry name" value="Glyco_trans_4-like_N"/>
</dbReference>
<dbReference type="PANTHER" id="PTHR45947">
    <property type="entry name" value="SULFOQUINOVOSYL TRANSFERASE SQD2"/>
    <property type="match status" value="1"/>
</dbReference>
<evidence type="ECO:0000313" key="4">
    <source>
        <dbReference type="EMBL" id="PIT93948.1"/>
    </source>
</evidence>
<dbReference type="Pfam" id="PF13439">
    <property type="entry name" value="Glyco_transf_4"/>
    <property type="match status" value="1"/>
</dbReference>
<dbReference type="PANTHER" id="PTHR45947:SF3">
    <property type="entry name" value="SULFOQUINOVOSYL TRANSFERASE SQD2"/>
    <property type="match status" value="1"/>
</dbReference>
<evidence type="ECO:0000256" key="1">
    <source>
        <dbReference type="SAM" id="Phobius"/>
    </source>
</evidence>
<comment type="caution">
    <text evidence="4">The sequence shown here is derived from an EMBL/GenBank/DDBJ whole genome shotgun (WGS) entry which is preliminary data.</text>
</comment>
<keyword evidence="1" id="KW-0472">Membrane</keyword>